<sequence>MYFRFGLVKGLVFCILLGFVSETRADKILFDFEPTFDVGLVHASNAQVALTKGATGQAMAVTLSGHHRKAYVRLKSPGWDLSGYRCITMDITNHGQVGIGVLGSISVGGGKTSAESFVWVEPGQTEKMVIVFFRSQLPEYMERLVTGMRGYPGGFLSHWITPDLSKLNRITISKARPHQEMHFSVDDIQATGEYRLPTEEELKSSFFPFVDQYGQYRHAQWPGKTTSQDDIDSQHQAELKDLASNRGPEDWNQYGGWTAGPQLNATGHFRTQKLDKKWWLVDPSGRLFWSQGVTGVRLSQTTSTRRREHYFVDLVDRGDFRQANLKRKFGDNWDTEAAHLTHTRFRSWGLNTFANWSDPELYGMGKTPYVVDLWSGIAKEVPAQLNEKAFETLVRKRITAGRVAEFKDDPWCMGVFVDNELRWPKENVGPVAETYYKVVNQVLKEFAPNVLYLGSRIHGSGEPHAAYTAAAKHCDVVSVNRYQFAIVDEDLPPDSLDKPMIIGEFHFGALDRGLLHTGLRAVSNQHQRACAYTDYVKQALENDRIVGAHWFQHTDQLVSGRSDGENFQIGFVDIVDRPYPEMVAASRRLAAILYEYRYARRKSN</sequence>
<dbReference type="EMBL" id="JAMQBK010000050">
    <property type="protein sequence ID" value="MCM2372656.1"/>
    <property type="molecule type" value="Genomic_DNA"/>
</dbReference>
<accession>A0ABT0U8I0</accession>
<keyword evidence="2" id="KW-1185">Reference proteome</keyword>
<evidence type="ECO:0008006" key="3">
    <source>
        <dbReference type="Google" id="ProtNLM"/>
    </source>
</evidence>
<evidence type="ECO:0000313" key="1">
    <source>
        <dbReference type="EMBL" id="MCM2372656.1"/>
    </source>
</evidence>
<protein>
    <recommendedName>
        <fullName evidence="3">Beta-agarase</fullName>
    </recommendedName>
</protein>
<dbReference type="SUPFAM" id="SSF51445">
    <property type="entry name" value="(Trans)glycosidases"/>
    <property type="match status" value="1"/>
</dbReference>
<organism evidence="1 2">
    <name type="scientific">Aporhodopirellula aestuarii</name>
    <dbReference type="NCBI Taxonomy" id="2950107"/>
    <lineage>
        <taxon>Bacteria</taxon>
        <taxon>Pseudomonadati</taxon>
        <taxon>Planctomycetota</taxon>
        <taxon>Planctomycetia</taxon>
        <taxon>Pirellulales</taxon>
        <taxon>Pirellulaceae</taxon>
        <taxon>Aporhodopirellula</taxon>
    </lineage>
</organism>
<gene>
    <name evidence="1" type="ORF">NB063_18750</name>
</gene>
<evidence type="ECO:0000313" key="2">
    <source>
        <dbReference type="Proteomes" id="UP001202961"/>
    </source>
</evidence>
<dbReference type="Gene3D" id="3.20.20.80">
    <property type="entry name" value="Glycosidases"/>
    <property type="match status" value="2"/>
</dbReference>
<dbReference type="InterPro" id="IPR017853">
    <property type="entry name" value="GH"/>
</dbReference>
<reference evidence="1 2" key="1">
    <citation type="journal article" date="2022" name="Syst. Appl. Microbiol.">
        <title>Rhodopirellula aestuarii sp. nov., a novel member of the genus Rhodopirellula isolated from brackish sediments collected in the Tagus River estuary, Portugal.</title>
        <authorList>
            <person name="Vitorino I.R."/>
            <person name="Klimek D."/>
            <person name="Calusinska M."/>
            <person name="Lobo-da-Cunha A."/>
            <person name="Vasconcelos V."/>
            <person name="Lage O.M."/>
        </authorList>
    </citation>
    <scope>NUCLEOTIDE SEQUENCE [LARGE SCALE GENOMIC DNA]</scope>
    <source>
        <strain evidence="1 2">ICT_H3.1</strain>
    </source>
</reference>
<dbReference type="Proteomes" id="UP001202961">
    <property type="component" value="Unassembled WGS sequence"/>
</dbReference>
<proteinExistence type="predicted"/>
<name>A0ABT0U8I0_9BACT</name>
<dbReference type="Gene3D" id="2.60.120.430">
    <property type="entry name" value="Galactose-binding lectin"/>
    <property type="match status" value="1"/>
</dbReference>
<comment type="caution">
    <text evidence="1">The sequence shown here is derived from an EMBL/GenBank/DDBJ whole genome shotgun (WGS) entry which is preliminary data.</text>
</comment>